<comment type="caution">
    <text evidence="3">The sequence shown here is derived from an EMBL/GenBank/DDBJ whole genome shotgun (WGS) entry which is preliminary data.</text>
</comment>
<evidence type="ECO:0000256" key="2">
    <source>
        <dbReference type="SAM" id="Phobius"/>
    </source>
</evidence>
<feature type="region of interest" description="Disordered" evidence="1">
    <location>
        <begin position="464"/>
        <end position="487"/>
    </location>
</feature>
<keyword evidence="2" id="KW-0472">Membrane</keyword>
<proteinExistence type="predicted"/>
<dbReference type="EMBL" id="JADCUA010000026">
    <property type="protein sequence ID" value="KAH9831327.1"/>
    <property type="molecule type" value="Genomic_DNA"/>
</dbReference>
<organism evidence="3 4">
    <name type="scientific">Rhodofomes roseus</name>
    <dbReference type="NCBI Taxonomy" id="34475"/>
    <lineage>
        <taxon>Eukaryota</taxon>
        <taxon>Fungi</taxon>
        <taxon>Dikarya</taxon>
        <taxon>Basidiomycota</taxon>
        <taxon>Agaricomycotina</taxon>
        <taxon>Agaricomycetes</taxon>
        <taxon>Polyporales</taxon>
        <taxon>Rhodofomes</taxon>
    </lineage>
</organism>
<feature type="region of interest" description="Disordered" evidence="1">
    <location>
        <begin position="340"/>
        <end position="405"/>
    </location>
</feature>
<sequence length="487" mass="52735">MHSRRWSRPSLSHCPGYAVSSSTQRWSAYVFLAATGVASLPRSNPARKRMGMKIQQVSGAGGSHCALPAPFNCRSAKSAGPPDMAIMQRTTSSATVSASAIATSATSSGRSPPVAMSTVTGLILGVMCLFLLVISYQLIPCFHRRKAAPSPSYRTRVLVAPPTDRDRSAIRRVIDKILTFLKRFVPRRSSGPDDTQKPKPPRSFKLPSQDKPDRQHIREKFATQLRLKLNIPPAADVLSPRSPRTPRTPKGRKRYAVLDDSAFTEWDKATLAHMEKPPTAFLSPWSPREQDFPYACSPTPSRRVVFDYGPCTPPPPFSPPPAYVPGTPIRGGFSSPSVRSFLSLSPSTRSPSSRRPSLPTEDPFADNRPSSMLSVDPFAARSPLSSPTSPSFSVPYDDPFADRQPSTFVETNSGPAGVAVKDPINLSEIVVVQSAPETLVAPTPTQATFSGRAASPSAFVISDETDSLSNRSSLSSTWSTLTLEQPM</sequence>
<keyword evidence="4" id="KW-1185">Reference proteome</keyword>
<name>A0ABQ8K3B3_9APHY</name>
<feature type="region of interest" description="Disordered" evidence="1">
    <location>
        <begin position="232"/>
        <end position="253"/>
    </location>
</feature>
<feature type="compositionally biased region" description="Low complexity" evidence="1">
    <location>
        <begin position="340"/>
        <end position="359"/>
    </location>
</feature>
<dbReference type="RefSeq" id="XP_047774454.1">
    <property type="nucleotide sequence ID" value="XM_047917639.1"/>
</dbReference>
<feature type="transmembrane region" description="Helical" evidence="2">
    <location>
        <begin position="114"/>
        <end position="139"/>
    </location>
</feature>
<evidence type="ECO:0000313" key="4">
    <source>
        <dbReference type="Proteomes" id="UP000814176"/>
    </source>
</evidence>
<accession>A0ABQ8K3B3</accession>
<dbReference type="Proteomes" id="UP000814176">
    <property type="component" value="Unassembled WGS sequence"/>
</dbReference>
<feature type="compositionally biased region" description="Low complexity" evidence="1">
    <location>
        <begin position="382"/>
        <end position="395"/>
    </location>
</feature>
<dbReference type="GeneID" id="71998371"/>
<keyword evidence="2" id="KW-1133">Transmembrane helix</keyword>
<reference evidence="3 4" key="1">
    <citation type="journal article" date="2021" name="Environ. Microbiol.">
        <title>Gene family expansions and transcriptome signatures uncover fungal adaptations to wood decay.</title>
        <authorList>
            <person name="Hage H."/>
            <person name="Miyauchi S."/>
            <person name="Viragh M."/>
            <person name="Drula E."/>
            <person name="Min B."/>
            <person name="Chaduli D."/>
            <person name="Navarro D."/>
            <person name="Favel A."/>
            <person name="Norest M."/>
            <person name="Lesage-Meessen L."/>
            <person name="Balint B."/>
            <person name="Merenyi Z."/>
            <person name="de Eugenio L."/>
            <person name="Morin E."/>
            <person name="Martinez A.T."/>
            <person name="Baldrian P."/>
            <person name="Stursova M."/>
            <person name="Martinez M.J."/>
            <person name="Novotny C."/>
            <person name="Magnuson J.K."/>
            <person name="Spatafora J.W."/>
            <person name="Maurice S."/>
            <person name="Pangilinan J."/>
            <person name="Andreopoulos W."/>
            <person name="LaButti K."/>
            <person name="Hundley H."/>
            <person name="Na H."/>
            <person name="Kuo A."/>
            <person name="Barry K."/>
            <person name="Lipzen A."/>
            <person name="Henrissat B."/>
            <person name="Riley R."/>
            <person name="Ahrendt S."/>
            <person name="Nagy L.G."/>
            <person name="Grigoriev I.V."/>
            <person name="Martin F."/>
            <person name="Rosso M.N."/>
        </authorList>
    </citation>
    <scope>NUCLEOTIDE SEQUENCE [LARGE SCALE GENOMIC DNA]</scope>
    <source>
        <strain evidence="3 4">CIRM-BRFM 1785</strain>
    </source>
</reference>
<feature type="region of interest" description="Disordered" evidence="1">
    <location>
        <begin position="187"/>
        <end position="215"/>
    </location>
</feature>
<keyword evidence="2" id="KW-0812">Transmembrane</keyword>
<evidence type="ECO:0000313" key="3">
    <source>
        <dbReference type="EMBL" id="KAH9831327.1"/>
    </source>
</evidence>
<gene>
    <name evidence="3" type="ORF">C8Q71DRAFT_297753</name>
</gene>
<protein>
    <submittedName>
        <fullName evidence="3">Uncharacterized protein</fullName>
    </submittedName>
</protein>
<evidence type="ECO:0000256" key="1">
    <source>
        <dbReference type="SAM" id="MobiDB-lite"/>
    </source>
</evidence>
<feature type="compositionally biased region" description="Low complexity" evidence="1">
    <location>
        <begin position="467"/>
        <end position="487"/>
    </location>
</feature>